<evidence type="ECO:0000256" key="2">
    <source>
        <dbReference type="ARBA" id="ARBA00023054"/>
    </source>
</evidence>
<feature type="region of interest" description="Disordered" evidence="4">
    <location>
        <begin position="63"/>
        <end position="85"/>
    </location>
</feature>
<keyword evidence="7" id="KW-1185">Reference proteome</keyword>
<dbReference type="InterPro" id="IPR050465">
    <property type="entry name" value="UPF0194_transport"/>
</dbReference>
<sequence length="351" mass="38107">MVVEPVIRLDTDLGDLFYFLARSNCKLYWFTEMQFHTFLSAIVVFTGLCIAPVVSSPAIAQQTLGGPSNTVRPADPSIASPRNPASSKPIAINEAQLSLIQNTFIAAPMAGIVNTVSVVEGKRVVRGDAMVQLNSDQVQTELEAAEAAFEAARLQADNDVDARYARRTLEVRERELQQSTDANRGFAGAISDTEIAKLQLVVDQSRLAIEQAEHDLRVAAAQAKEKAAAARIAEARLELHNIAAPVTGTVVEVAVQPGEWIEPGKPLVRLISLDPIRAECFIDGRKYGKELVGREVEFLINGVDKPQTLKGRVTFVSPEVHPVTGQARLWAELQNPDQSAAAGLRGRLTIK</sequence>
<dbReference type="AlphaFoldDB" id="A0A5C5WVS2"/>
<dbReference type="PANTHER" id="PTHR32347:SF23">
    <property type="entry name" value="BLL5650 PROTEIN"/>
    <property type="match status" value="1"/>
</dbReference>
<evidence type="ECO:0000313" key="6">
    <source>
        <dbReference type="EMBL" id="TWT54035.1"/>
    </source>
</evidence>
<comment type="subcellular location">
    <subcellularLocation>
        <location evidence="1">Cell envelope</location>
    </subcellularLocation>
</comment>
<dbReference type="GO" id="GO:0030313">
    <property type="term" value="C:cell envelope"/>
    <property type="evidence" value="ECO:0007669"/>
    <property type="project" value="UniProtKB-SubCell"/>
</dbReference>
<keyword evidence="5" id="KW-0812">Transmembrane</keyword>
<dbReference type="Proteomes" id="UP000316598">
    <property type="component" value="Unassembled WGS sequence"/>
</dbReference>
<dbReference type="PANTHER" id="PTHR32347">
    <property type="entry name" value="EFFLUX SYSTEM COMPONENT YKNX-RELATED"/>
    <property type="match status" value="1"/>
</dbReference>
<name>A0A5C5WVS2_9BACT</name>
<evidence type="ECO:0000256" key="5">
    <source>
        <dbReference type="SAM" id="Phobius"/>
    </source>
</evidence>
<feature type="transmembrane region" description="Helical" evidence="5">
    <location>
        <begin position="35"/>
        <end position="54"/>
    </location>
</feature>
<comment type="caution">
    <text evidence="6">The sequence shown here is derived from an EMBL/GenBank/DDBJ whole genome shotgun (WGS) entry which is preliminary data.</text>
</comment>
<protein>
    <submittedName>
        <fullName evidence="6">Putative efflux pump membrane fusion protein</fullName>
    </submittedName>
</protein>
<dbReference type="SUPFAM" id="SSF111369">
    <property type="entry name" value="HlyD-like secretion proteins"/>
    <property type="match status" value="1"/>
</dbReference>
<reference evidence="6 7" key="1">
    <citation type="submission" date="2019-02" db="EMBL/GenBank/DDBJ databases">
        <title>Deep-cultivation of Planctomycetes and their phenomic and genomic characterization uncovers novel biology.</title>
        <authorList>
            <person name="Wiegand S."/>
            <person name="Jogler M."/>
            <person name="Boedeker C."/>
            <person name="Pinto D."/>
            <person name="Vollmers J."/>
            <person name="Rivas-Marin E."/>
            <person name="Kohn T."/>
            <person name="Peeters S.H."/>
            <person name="Heuer A."/>
            <person name="Rast P."/>
            <person name="Oberbeckmann S."/>
            <person name="Bunk B."/>
            <person name="Jeske O."/>
            <person name="Meyerdierks A."/>
            <person name="Storesund J.E."/>
            <person name="Kallscheuer N."/>
            <person name="Luecker S."/>
            <person name="Lage O.M."/>
            <person name="Pohl T."/>
            <person name="Merkel B.J."/>
            <person name="Hornburger P."/>
            <person name="Mueller R.-W."/>
            <person name="Bruemmer F."/>
            <person name="Labrenz M."/>
            <person name="Spormann A.M."/>
            <person name="Op Den Camp H."/>
            <person name="Overmann J."/>
            <person name="Amann R."/>
            <person name="Jetten M.S.M."/>
            <person name="Mascher T."/>
            <person name="Medema M.H."/>
            <person name="Devos D.P."/>
            <person name="Kaster A.-K."/>
            <person name="Ovreas L."/>
            <person name="Rohde M."/>
            <person name="Galperin M.Y."/>
            <person name="Jogler C."/>
        </authorList>
    </citation>
    <scope>NUCLEOTIDE SEQUENCE [LARGE SCALE GENOMIC DNA]</scope>
    <source>
        <strain evidence="6 7">Pla22</strain>
    </source>
</reference>
<evidence type="ECO:0000313" key="7">
    <source>
        <dbReference type="Proteomes" id="UP000316598"/>
    </source>
</evidence>
<evidence type="ECO:0000256" key="3">
    <source>
        <dbReference type="SAM" id="Coils"/>
    </source>
</evidence>
<gene>
    <name evidence="6" type="ORF">Pla22_16700</name>
</gene>
<keyword evidence="5" id="KW-0472">Membrane</keyword>
<dbReference type="EMBL" id="SJPI01000001">
    <property type="protein sequence ID" value="TWT54035.1"/>
    <property type="molecule type" value="Genomic_DNA"/>
</dbReference>
<evidence type="ECO:0000256" key="4">
    <source>
        <dbReference type="SAM" id="MobiDB-lite"/>
    </source>
</evidence>
<accession>A0A5C5WVS2</accession>
<organism evidence="6 7">
    <name type="scientific">Rubripirellula amarantea</name>
    <dbReference type="NCBI Taxonomy" id="2527999"/>
    <lineage>
        <taxon>Bacteria</taxon>
        <taxon>Pseudomonadati</taxon>
        <taxon>Planctomycetota</taxon>
        <taxon>Planctomycetia</taxon>
        <taxon>Pirellulales</taxon>
        <taxon>Pirellulaceae</taxon>
        <taxon>Rubripirellula</taxon>
    </lineage>
</organism>
<proteinExistence type="predicted"/>
<keyword evidence="5" id="KW-1133">Transmembrane helix</keyword>
<feature type="coiled-coil region" evidence="3">
    <location>
        <begin position="195"/>
        <end position="238"/>
    </location>
</feature>
<dbReference type="Gene3D" id="2.40.30.170">
    <property type="match status" value="1"/>
</dbReference>
<keyword evidence="2 3" id="KW-0175">Coiled coil</keyword>
<dbReference type="Gene3D" id="2.40.50.100">
    <property type="match status" value="2"/>
</dbReference>
<evidence type="ECO:0000256" key="1">
    <source>
        <dbReference type="ARBA" id="ARBA00004196"/>
    </source>
</evidence>